<evidence type="ECO:0000313" key="5">
    <source>
        <dbReference type="Proteomes" id="UP001560573"/>
    </source>
</evidence>
<dbReference type="InterPro" id="IPR001509">
    <property type="entry name" value="Epimerase_deHydtase"/>
</dbReference>
<gene>
    <name evidence="4" type="ORF">QTN47_09810</name>
</gene>
<dbReference type="Pfam" id="PF08338">
    <property type="entry name" value="DUF1731"/>
    <property type="match status" value="1"/>
</dbReference>
<evidence type="ECO:0000256" key="1">
    <source>
        <dbReference type="ARBA" id="ARBA00009353"/>
    </source>
</evidence>
<evidence type="ECO:0000259" key="3">
    <source>
        <dbReference type="Pfam" id="PF08338"/>
    </source>
</evidence>
<dbReference type="EMBL" id="JAULBC010000002">
    <property type="protein sequence ID" value="MEX6687789.1"/>
    <property type="molecule type" value="Genomic_DNA"/>
</dbReference>
<dbReference type="PANTHER" id="PTHR11092:SF0">
    <property type="entry name" value="EPIMERASE FAMILY PROTEIN SDR39U1"/>
    <property type="match status" value="1"/>
</dbReference>
<dbReference type="Pfam" id="PF01370">
    <property type="entry name" value="Epimerase"/>
    <property type="match status" value="1"/>
</dbReference>
<dbReference type="Proteomes" id="UP001560573">
    <property type="component" value="Unassembled WGS sequence"/>
</dbReference>
<evidence type="ECO:0000313" key="4">
    <source>
        <dbReference type="EMBL" id="MEX6687789.1"/>
    </source>
</evidence>
<feature type="domain" description="DUF1731" evidence="3">
    <location>
        <begin position="259"/>
        <end position="305"/>
    </location>
</feature>
<dbReference type="InterPro" id="IPR013549">
    <property type="entry name" value="DUF1731"/>
</dbReference>
<feature type="domain" description="NAD-dependent epimerase/dehydratase" evidence="2">
    <location>
        <begin position="4"/>
        <end position="229"/>
    </location>
</feature>
<proteinExistence type="inferred from homology"/>
<evidence type="ECO:0000259" key="2">
    <source>
        <dbReference type="Pfam" id="PF01370"/>
    </source>
</evidence>
<dbReference type="NCBIfam" id="TIGR01777">
    <property type="entry name" value="yfcH"/>
    <property type="match status" value="1"/>
</dbReference>
<dbReference type="Gene3D" id="3.40.50.720">
    <property type="entry name" value="NAD(P)-binding Rossmann-like Domain"/>
    <property type="match status" value="1"/>
</dbReference>
<dbReference type="SUPFAM" id="SSF51735">
    <property type="entry name" value="NAD(P)-binding Rossmann-fold domains"/>
    <property type="match status" value="1"/>
</dbReference>
<comment type="caution">
    <text evidence="4">The sequence shown here is derived from an EMBL/GenBank/DDBJ whole genome shotgun (WGS) entry which is preliminary data.</text>
</comment>
<protein>
    <submittedName>
        <fullName evidence="4">TIGR01777 family oxidoreductase</fullName>
    </submittedName>
</protein>
<dbReference type="RefSeq" id="WP_369329192.1">
    <property type="nucleotide sequence ID" value="NZ_JAULBC010000002.1"/>
</dbReference>
<accession>A0ABV3ZD34</accession>
<dbReference type="PANTHER" id="PTHR11092">
    <property type="entry name" value="SUGAR NUCLEOTIDE EPIMERASE RELATED"/>
    <property type="match status" value="1"/>
</dbReference>
<name>A0ABV3ZD34_9BACT</name>
<dbReference type="InterPro" id="IPR010099">
    <property type="entry name" value="SDR39U1"/>
</dbReference>
<dbReference type="InterPro" id="IPR036291">
    <property type="entry name" value="NAD(P)-bd_dom_sf"/>
</dbReference>
<organism evidence="4 5">
    <name type="scientific">Danxiaibacter flavus</name>
    <dbReference type="NCBI Taxonomy" id="3049108"/>
    <lineage>
        <taxon>Bacteria</taxon>
        <taxon>Pseudomonadati</taxon>
        <taxon>Bacteroidota</taxon>
        <taxon>Chitinophagia</taxon>
        <taxon>Chitinophagales</taxon>
        <taxon>Chitinophagaceae</taxon>
        <taxon>Danxiaibacter</taxon>
    </lineage>
</organism>
<keyword evidence="5" id="KW-1185">Reference proteome</keyword>
<reference evidence="4 5" key="1">
    <citation type="submission" date="2023-07" db="EMBL/GenBank/DDBJ databases">
        <authorList>
            <person name="Lian W.-H."/>
        </authorList>
    </citation>
    <scope>NUCLEOTIDE SEQUENCE [LARGE SCALE GENOMIC DNA]</scope>
    <source>
        <strain evidence="4 5">SYSU DXS3180</strain>
    </source>
</reference>
<sequence length="306" mass="33302">MPTVLITGGTGTIGSQLTHLLLQKGYNVTILTRKVKTHQTPHVHFAEWDVTKGTIDIKAVQAADYIIHLAGAGIADKRWTGSRKREIVESRVKSSALLVKALQENQHNIKAVISASAIGYYGVDTTASKQNGFREDDPPSNDFLGSTCQQWEASIQPVEKLGVRLVKLRTGIALSTRGGALLAFLKPLNLGLATILGSGDQMMSWIHIDDLCRMYLYALENESLKGVYNASAAEVVTDKKFVLALAKETRANAYIPVHVPGFVLKLVLGEMSQEVLKSTTINNAAIKATGFQFLYPSLEAALQNLK</sequence>
<comment type="similarity">
    <text evidence="1">Belongs to the NAD(P)-dependent epimerase/dehydratase family. SDR39U1 subfamily.</text>
</comment>